<dbReference type="InterPro" id="IPR036440">
    <property type="entry name" value="Peptidase_C15-like_sf"/>
</dbReference>
<dbReference type="GeneID" id="54588152"/>
<name>A0A6A6IK21_9PLEO</name>
<evidence type="ECO:0000313" key="4">
    <source>
        <dbReference type="Proteomes" id="UP000800094"/>
    </source>
</evidence>
<organism evidence="3 4">
    <name type="scientific">Trematosphaeria pertusa</name>
    <dbReference type="NCBI Taxonomy" id="390896"/>
    <lineage>
        <taxon>Eukaryota</taxon>
        <taxon>Fungi</taxon>
        <taxon>Dikarya</taxon>
        <taxon>Ascomycota</taxon>
        <taxon>Pezizomycotina</taxon>
        <taxon>Dothideomycetes</taxon>
        <taxon>Pleosporomycetidae</taxon>
        <taxon>Pleosporales</taxon>
        <taxon>Massarineae</taxon>
        <taxon>Trematosphaeriaceae</taxon>
        <taxon>Trematosphaeria</taxon>
    </lineage>
</organism>
<sequence>MEKNNYTVVITGGAPYMKEYNFNTSAMIRDSIPNSSLTGTDKDIHVLKYPIDVECTFESMGNMIDEVWSRKLAVFHPGAQDNQTIDYNLVIHMGMREGEDRICFESMARKERMKFKGLDGKGLPSKYDAVGGLWEGVPGVLHPDLDIAGAAEKVALQYPLWSSLGLLTKQGNPRIACFVYVPKATDDEAIQSGVKVTVAFISALVDAMDTEKMLALYSICWSNIFWIAIAIMEVAFASRDRAVRCQTPHPERFSKTTDNPGSKKVMQKLSWTLFLGNKAAKLIEEPQDPRCEDGEVCTKLIEDPQDPGCEEELGGEDEREQEEEEEQMKRSVHF</sequence>
<evidence type="ECO:0000256" key="2">
    <source>
        <dbReference type="SAM" id="Phobius"/>
    </source>
</evidence>
<dbReference type="Proteomes" id="UP000800094">
    <property type="component" value="Unassembled WGS sequence"/>
</dbReference>
<keyword evidence="2" id="KW-1133">Transmembrane helix</keyword>
<keyword evidence="2" id="KW-0812">Transmembrane</keyword>
<proteinExistence type="predicted"/>
<dbReference type="Gene3D" id="3.40.630.20">
    <property type="entry name" value="Peptidase C15, pyroglutamyl peptidase I-like"/>
    <property type="match status" value="1"/>
</dbReference>
<evidence type="ECO:0000256" key="1">
    <source>
        <dbReference type="SAM" id="MobiDB-lite"/>
    </source>
</evidence>
<dbReference type="SUPFAM" id="SSF53182">
    <property type="entry name" value="Pyrrolidone carboxyl peptidase (pyroglutamate aminopeptidase)"/>
    <property type="match status" value="1"/>
</dbReference>
<feature type="compositionally biased region" description="Acidic residues" evidence="1">
    <location>
        <begin position="303"/>
        <end position="326"/>
    </location>
</feature>
<protein>
    <submittedName>
        <fullName evidence="3">Uncharacterized protein</fullName>
    </submittedName>
</protein>
<reference evidence="3" key="1">
    <citation type="journal article" date="2020" name="Stud. Mycol.">
        <title>101 Dothideomycetes genomes: a test case for predicting lifestyles and emergence of pathogens.</title>
        <authorList>
            <person name="Haridas S."/>
            <person name="Albert R."/>
            <person name="Binder M."/>
            <person name="Bloem J."/>
            <person name="Labutti K."/>
            <person name="Salamov A."/>
            <person name="Andreopoulos B."/>
            <person name="Baker S."/>
            <person name="Barry K."/>
            <person name="Bills G."/>
            <person name="Bluhm B."/>
            <person name="Cannon C."/>
            <person name="Castanera R."/>
            <person name="Culley D."/>
            <person name="Daum C."/>
            <person name="Ezra D."/>
            <person name="Gonzalez J."/>
            <person name="Henrissat B."/>
            <person name="Kuo A."/>
            <person name="Liang C."/>
            <person name="Lipzen A."/>
            <person name="Lutzoni F."/>
            <person name="Magnuson J."/>
            <person name="Mondo S."/>
            <person name="Nolan M."/>
            <person name="Ohm R."/>
            <person name="Pangilinan J."/>
            <person name="Park H.-J."/>
            <person name="Ramirez L."/>
            <person name="Alfaro M."/>
            <person name="Sun H."/>
            <person name="Tritt A."/>
            <person name="Yoshinaga Y."/>
            <person name="Zwiers L.-H."/>
            <person name="Turgeon B."/>
            <person name="Goodwin S."/>
            <person name="Spatafora J."/>
            <person name="Crous P."/>
            <person name="Grigoriev I."/>
        </authorList>
    </citation>
    <scope>NUCLEOTIDE SEQUENCE</scope>
    <source>
        <strain evidence="3">CBS 122368</strain>
    </source>
</reference>
<dbReference type="OrthoDB" id="407146at2759"/>
<keyword evidence="4" id="KW-1185">Reference proteome</keyword>
<evidence type="ECO:0000313" key="3">
    <source>
        <dbReference type="EMBL" id="KAF2250934.1"/>
    </source>
</evidence>
<gene>
    <name evidence="3" type="ORF">BU26DRAFT_592012</name>
</gene>
<dbReference type="RefSeq" id="XP_033685938.1">
    <property type="nucleotide sequence ID" value="XM_033834822.1"/>
</dbReference>
<feature type="region of interest" description="Disordered" evidence="1">
    <location>
        <begin position="301"/>
        <end position="334"/>
    </location>
</feature>
<dbReference type="AlphaFoldDB" id="A0A6A6IK21"/>
<feature type="transmembrane region" description="Helical" evidence="2">
    <location>
        <begin position="214"/>
        <end position="236"/>
    </location>
</feature>
<accession>A0A6A6IK21</accession>
<dbReference type="EMBL" id="ML987193">
    <property type="protein sequence ID" value="KAF2250934.1"/>
    <property type="molecule type" value="Genomic_DNA"/>
</dbReference>
<keyword evidence="2" id="KW-0472">Membrane</keyword>